<feature type="domain" description="NADH:flavin oxidoreductase/NADH oxidase N-terminal" evidence="7">
    <location>
        <begin position="5"/>
        <end position="342"/>
    </location>
</feature>
<evidence type="ECO:0000256" key="3">
    <source>
        <dbReference type="ARBA" id="ARBA00022643"/>
    </source>
</evidence>
<sequence>MSSALFSPTAVGLTQLPNRIVVSPICQYSADDGCANDWHLMHLMQLGISGAGLIVLEATAIERHARITHGCLGLYSDANEAALARVMVAGRRVASQETRWGIQINHAGRKASAQRPWEGRVALSGSEDPWQTEGRSALRAGDGWHTPTEMTLDAMARVREGFVAAARRAQRLGFDVVEIHAAHGYLIHQFLSPVANQRKDDYDGSLENRMRFPLEVAKAVREAISRSVSLGLRITGSDWIAEGISVAEAVVVASALKALGADYVCVSSGGIANVRIPVGPGYQVPFAAEVKTRTGIHTCAVGMIVEPEQAESIISDGRSDTVALARALLDNPRWVWHAAEKLGAEGSIKYPPQYERSKRSLWPGAQLARPDAMPTAP</sequence>
<gene>
    <name evidence="8" type="ORF">AYM40_29330</name>
</gene>
<evidence type="ECO:0000313" key="9">
    <source>
        <dbReference type="Proteomes" id="UP000076852"/>
    </source>
</evidence>
<feature type="region of interest" description="Disordered" evidence="6">
    <location>
        <begin position="124"/>
        <end position="143"/>
    </location>
</feature>
<evidence type="ECO:0000256" key="4">
    <source>
        <dbReference type="ARBA" id="ARBA00022857"/>
    </source>
</evidence>
<dbReference type="Gene3D" id="3.20.20.70">
    <property type="entry name" value="Aldolase class I"/>
    <property type="match status" value="1"/>
</dbReference>
<keyword evidence="5" id="KW-0560">Oxidoreductase</keyword>
<dbReference type="GO" id="GO:0050661">
    <property type="term" value="F:NADP binding"/>
    <property type="evidence" value="ECO:0007669"/>
    <property type="project" value="InterPro"/>
</dbReference>
<keyword evidence="2" id="KW-0285">Flavoprotein</keyword>
<comment type="cofactor">
    <cofactor evidence="1">
        <name>FMN</name>
        <dbReference type="ChEBI" id="CHEBI:58210"/>
    </cofactor>
</comment>
<dbReference type="OrthoDB" id="8523426at2"/>
<dbReference type="GO" id="GO:0003959">
    <property type="term" value="F:NADPH dehydrogenase activity"/>
    <property type="evidence" value="ECO:0007669"/>
    <property type="project" value="InterPro"/>
</dbReference>
<evidence type="ECO:0000256" key="1">
    <source>
        <dbReference type="ARBA" id="ARBA00001917"/>
    </source>
</evidence>
<evidence type="ECO:0000256" key="5">
    <source>
        <dbReference type="ARBA" id="ARBA00023002"/>
    </source>
</evidence>
<dbReference type="Proteomes" id="UP000076852">
    <property type="component" value="Chromosome 2"/>
</dbReference>
<keyword evidence="4" id="KW-0521">NADP</keyword>
<organism evidence="8 9">
    <name type="scientific">Paraburkholderia phytofirmans OLGA172</name>
    <dbReference type="NCBI Taxonomy" id="1417228"/>
    <lineage>
        <taxon>Bacteria</taxon>
        <taxon>Pseudomonadati</taxon>
        <taxon>Pseudomonadota</taxon>
        <taxon>Betaproteobacteria</taxon>
        <taxon>Burkholderiales</taxon>
        <taxon>Burkholderiaceae</taxon>
        <taxon>Paraburkholderia</taxon>
    </lineage>
</organism>
<evidence type="ECO:0000256" key="2">
    <source>
        <dbReference type="ARBA" id="ARBA00022630"/>
    </source>
</evidence>
<accession>A0A160FUC4</accession>
<dbReference type="InterPro" id="IPR013785">
    <property type="entry name" value="Aldolase_TIM"/>
</dbReference>
<dbReference type="InterPro" id="IPR001155">
    <property type="entry name" value="OxRdtase_FMN_N"/>
</dbReference>
<dbReference type="KEGG" id="buz:AYM40_29330"/>
<evidence type="ECO:0000259" key="7">
    <source>
        <dbReference type="Pfam" id="PF00724"/>
    </source>
</evidence>
<dbReference type="GO" id="GO:0010181">
    <property type="term" value="F:FMN binding"/>
    <property type="evidence" value="ECO:0007669"/>
    <property type="project" value="InterPro"/>
</dbReference>
<keyword evidence="9" id="KW-1185">Reference proteome</keyword>
<evidence type="ECO:0000256" key="6">
    <source>
        <dbReference type="SAM" id="MobiDB-lite"/>
    </source>
</evidence>
<dbReference type="RefSeq" id="WP_063499580.1">
    <property type="nucleotide sequence ID" value="NZ_CP014579.1"/>
</dbReference>
<protein>
    <submittedName>
        <fullName evidence="8">Oxidoreductase</fullName>
    </submittedName>
</protein>
<name>A0A160FUC4_9BURK</name>
<dbReference type="SUPFAM" id="SSF51395">
    <property type="entry name" value="FMN-linked oxidoreductases"/>
    <property type="match status" value="1"/>
</dbReference>
<keyword evidence="3" id="KW-0288">FMN</keyword>
<reference evidence="8 9" key="1">
    <citation type="journal article" date="2016" name="Gene">
        <title>PacBio SMRT assembly of a complex multi-replicon genome reveals chlorocatechol degradative operon in a region of genome plasticity.</title>
        <authorList>
            <person name="Ricker N."/>
            <person name="Shen S.Y."/>
            <person name="Goordial J."/>
            <person name="Jin S."/>
            <person name="Fulthorpe R.R."/>
        </authorList>
    </citation>
    <scope>NUCLEOTIDE SEQUENCE [LARGE SCALE GENOMIC DNA]</scope>
    <source>
        <strain evidence="8 9">OLGA172</strain>
    </source>
</reference>
<dbReference type="Pfam" id="PF00724">
    <property type="entry name" value="Oxidored_FMN"/>
    <property type="match status" value="1"/>
</dbReference>
<dbReference type="InterPro" id="IPR044152">
    <property type="entry name" value="YqjM-like"/>
</dbReference>
<dbReference type="PANTHER" id="PTHR43303:SF4">
    <property type="entry name" value="NADPH DEHYDROGENASE C23G7.10C-RELATED"/>
    <property type="match status" value="1"/>
</dbReference>
<dbReference type="PANTHER" id="PTHR43303">
    <property type="entry name" value="NADPH DEHYDROGENASE C23G7.10C-RELATED"/>
    <property type="match status" value="1"/>
</dbReference>
<proteinExistence type="predicted"/>
<dbReference type="CDD" id="cd02932">
    <property type="entry name" value="OYE_YqiM_FMN"/>
    <property type="match status" value="1"/>
</dbReference>
<evidence type="ECO:0000313" key="8">
    <source>
        <dbReference type="EMBL" id="ANB76348.1"/>
    </source>
</evidence>
<dbReference type="STRING" id="1804984.AYM40_29330"/>
<dbReference type="EMBL" id="CP014579">
    <property type="protein sequence ID" value="ANB76348.1"/>
    <property type="molecule type" value="Genomic_DNA"/>
</dbReference>
<dbReference type="AlphaFoldDB" id="A0A160FUC4"/>